<dbReference type="GO" id="GO:0004497">
    <property type="term" value="F:monooxygenase activity"/>
    <property type="evidence" value="ECO:0007669"/>
    <property type="project" value="UniProtKB-KW"/>
</dbReference>
<dbReference type="InterPro" id="IPR011008">
    <property type="entry name" value="Dimeric_a/b-barrel"/>
</dbReference>
<dbReference type="Proteomes" id="UP001580346">
    <property type="component" value="Unassembled WGS sequence"/>
</dbReference>
<evidence type="ECO:0000313" key="2">
    <source>
        <dbReference type="EMBL" id="MFB5268271.1"/>
    </source>
</evidence>
<dbReference type="EC" id="1.-.-.-" evidence="2"/>
<protein>
    <submittedName>
        <fullName evidence="2">Quinol monooxygenase</fullName>
        <ecNumber evidence="2">1.-.-.-</ecNumber>
    </submittedName>
</protein>
<evidence type="ECO:0000259" key="1">
    <source>
        <dbReference type="PROSITE" id="PS51725"/>
    </source>
</evidence>
<organism evidence="2 3">
    <name type="scientific">Paenibacillus enshidis</name>
    <dbReference type="NCBI Taxonomy" id="1458439"/>
    <lineage>
        <taxon>Bacteria</taxon>
        <taxon>Bacillati</taxon>
        <taxon>Bacillota</taxon>
        <taxon>Bacilli</taxon>
        <taxon>Bacillales</taxon>
        <taxon>Paenibacillaceae</taxon>
        <taxon>Paenibacillus</taxon>
    </lineage>
</organism>
<dbReference type="PANTHER" id="PTHR33336">
    <property type="entry name" value="QUINOL MONOOXYGENASE YGIN-RELATED"/>
    <property type="match status" value="1"/>
</dbReference>
<keyword evidence="2" id="KW-0503">Monooxygenase</keyword>
<dbReference type="PROSITE" id="PS51725">
    <property type="entry name" value="ABM"/>
    <property type="match status" value="1"/>
</dbReference>
<dbReference type="EMBL" id="JBHHMI010000014">
    <property type="protein sequence ID" value="MFB5268271.1"/>
    <property type="molecule type" value="Genomic_DNA"/>
</dbReference>
<dbReference type="Pfam" id="PF03992">
    <property type="entry name" value="ABM"/>
    <property type="match status" value="1"/>
</dbReference>
<accession>A0ABV5AYP0</accession>
<sequence>MIIIHAAMHVNPVNNEEFLQDIQTLIAASREEDGNISYSLHKDTEKEFTYTMIEVWKGPDAVSSHNQSAHFQAFVAKARGYLAAPLSIKAYTGEPLEIPAG</sequence>
<keyword evidence="2" id="KW-0560">Oxidoreductase</keyword>
<dbReference type="PANTHER" id="PTHR33336:SF3">
    <property type="entry name" value="ABM DOMAIN-CONTAINING PROTEIN"/>
    <property type="match status" value="1"/>
</dbReference>
<gene>
    <name evidence="2" type="ORF">ACE41H_16020</name>
</gene>
<proteinExistence type="predicted"/>
<dbReference type="Gene3D" id="3.30.70.100">
    <property type="match status" value="1"/>
</dbReference>
<comment type="caution">
    <text evidence="2">The sequence shown here is derived from an EMBL/GenBank/DDBJ whole genome shotgun (WGS) entry which is preliminary data.</text>
</comment>
<reference evidence="2 3" key="1">
    <citation type="submission" date="2024-09" db="EMBL/GenBank/DDBJ databases">
        <title>Paenibacillus zeirhizospherea sp. nov., isolated from surface of the maize (Zea mays) roots in a horticulture field, Hungary.</title>
        <authorList>
            <person name="Marton D."/>
            <person name="Farkas M."/>
            <person name="Bedics A."/>
            <person name="Toth E."/>
            <person name="Tancsics A."/>
            <person name="Boka K."/>
            <person name="Maroti G."/>
            <person name="Kriszt B."/>
            <person name="Cserhati M."/>
        </authorList>
    </citation>
    <scope>NUCLEOTIDE SEQUENCE [LARGE SCALE GENOMIC DNA]</scope>
    <source>
        <strain evidence="2 3">KCTC 33519</strain>
    </source>
</reference>
<keyword evidence="3" id="KW-1185">Reference proteome</keyword>
<dbReference type="RefSeq" id="WP_375356437.1">
    <property type="nucleotide sequence ID" value="NZ_JBHHMI010000014.1"/>
</dbReference>
<evidence type="ECO:0000313" key="3">
    <source>
        <dbReference type="Proteomes" id="UP001580346"/>
    </source>
</evidence>
<dbReference type="SUPFAM" id="SSF54909">
    <property type="entry name" value="Dimeric alpha+beta barrel"/>
    <property type="match status" value="1"/>
</dbReference>
<dbReference type="InterPro" id="IPR007138">
    <property type="entry name" value="ABM_dom"/>
</dbReference>
<feature type="domain" description="ABM" evidence="1">
    <location>
        <begin position="2"/>
        <end position="90"/>
    </location>
</feature>
<name>A0ABV5AYP0_9BACL</name>
<dbReference type="InterPro" id="IPR050744">
    <property type="entry name" value="AI-2_Isomerase_LsrG"/>
</dbReference>